<dbReference type="Proteomes" id="UP001216440">
    <property type="component" value="Chromosome"/>
</dbReference>
<dbReference type="EMBL" id="CP121682">
    <property type="protein sequence ID" value="WGD40942.1"/>
    <property type="molecule type" value="Genomic_DNA"/>
</dbReference>
<dbReference type="InterPro" id="IPR036390">
    <property type="entry name" value="WH_DNA-bd_sf"/>
</dbReference>
<dbReference type="InterPro" id="IPR036388">
    <property type="entry name" value="WH-like_DNA-bd_sf"/>
</dbReference>
<dbReference type="SUPFAM" id="SSF46785">
    <property type="entry name" value="Winged helix' DNA-binding domain"/>
    <property type="match status" value="1"/>
</dbReference>
<dbReference type="Gene3D" id="1.10.10.10">
    <property type="entry name" value="Winged helix-like DNA-binding domain superfamily/Winged helix DNA-binding domain"/>
    <property type="match status" value="1"/>
</dbReference>
<gene>
    <name evidence="2" type="ORF">PYS65_12690</name>
</gene>
<reference evidence="2 3" key="1">
    <citation type="submission" date="2023-03" db="EMBL/GenBank/DDBJ databases">
        <authorList>
            <person name="Mo P."/>
        </authorList>
    </citation>
    <scope>NUCLEOTIDE SEQUENCE [LARGE SCALE GENOMIC DNA]</scope>
    <source>
        <strain evidence="2 3">HUAS 5</strain>
    </source>
</reference>
<proteinExistence type="predicted"/>
<accession>A0ABY8K3S0</accession>
<protein>
    <submittedName>
        <fullName evidence="2">Helix-turn-helix domain-containing protein</fullName>
    </submittedName>
</protein>
<dbReference type="InterPro" id="IPR011991">
    <property type="entry name" value="ArsR-like_HTH"/>
</dbReference>
<feature type="region of interest" description="Disordered" evidence="1">
    <location>
        <begin position="1"/>
        <end position="39"/>
    </location>
</feature>
<dbReference type="CDD" id="cd00090">
    <property type="entry name" value="HTH_ARSR"/>
    <property type="match status" value="1"/>
</dbReference>
<evidence type="ECO:0000313" key="3">
    <source>
        <dbReference type="Proteomes" id="UP001216440"/>
    </source>
</evidence>
<evidence type="ECO:0000256" key="1">
    <source>
        <dbReference type="SAM" id="MobiDB-lite"/>
    </source>
</evidence>
<feature type="region of interest" description="Disordered" evidence="1">
    <location>
        <begin position="226"/>
        <end position="255"/>
    </location>
</feature>
<sequence length="255" mass="26625">MSVENKPPLPGGGADDRPPVSRQRNAVLQHLRGQPRPTTATALARECGLHVNTVREHLDALVEIGLAVRERAPAAGRGRPAWRYRSQPPQRSAVREYAGLAAVLAAQIARTGADPRADALAAGEEWGRALTAGQEPPASPAEARERVLALLDEIGFAPEADEAGRLQGEERVRLPRCPFIEVALEYPGVICNVHAGLARAGYAALGGDPEGVSLHPFAEPGACRLHFATGPEDATGPDPAGGGPKAATDPDGDLG</sequence>
<name>A0ABY8K3S0_9ACTN</name>
<dbReference type="Pfam" id="PF12840">
    <property type="entry name" value="HTH_20"/>
    <property type="match status" value="1"/>
</dbReference>
<organism evidence="2 3">
    <name type="scientific">Streptomyces cathayae</name>
    <dbReference type="NCBI Taxonomy" id="3031124"/>
    <lineage>
        <taxon>Bacteria</taxon>
        <taxon>Bacillati</taxon>
        <taxon>Actinomycetota</taxon>
        <taxon>Actinomycetes</taxon>
        <taxon>Kitasatosporales</taxon>
        <taxon>Streptomycetaceae</taxon>
        <taxon>Streptomyces</taxon>
    </lineage>
</organism>
<keyword evidence="3" id="KW-1185">Reference proteome</keyword>
<evidence type="ECO:0000313" key="2">
    <source>
        <dbReference type="EMBL" id="WGD40942.1"/>
    </source>
</evidence>
<dbReference type="RefSeq" id="WP_279334061.1">
    <property type="nucleotide sequence ID" value="NZ_CP121682.1"/>
</dbReference>